<sequence>MRAPHVNNGRSSTGLAAQAAAAVLRNFARGRSPISNRLSMTSSVSSKSRDSFKPVQSGGLGATGTTFNAPQVPSSRESPRDGNPDTPRRPILRLPRGHPGPLENPNTGQKGSKPSPPFQTSMLDRDSRYPSRRGSSSIPSTSTPQYTRGGGPAAVRWPFLALSAKEVHVDEVIIGYTMDPEKQGAWLPDDLVGSLGKPDASNKFPLYIEEELFDDDMHML</sequence>
<accession>A0ABR4APG9</accession>
<feature type="compositionally biased region" description="Polar residues" evidence="1">
    <location>
        <begin position="63"/>
        <end position="76"/>
    </location>
</feature>
<feature type="compositionally biased region" description="Low complexity" evidence="1">
    <location>
        <begin position="132"/>
        <end position="147"/>
    </location>
</feature>
<feature type="region of interest" description="Disordered" evidence="1">
    <location>
        <begin position="28"/>
        <end position="150"/>
    </location>
</feature>
<name>A0ABR4APG9_9LECA</name>
<reference evidence="2 3" key="1">
    <citation type="submission" date="2024-09" db="EMBL/GenBank/DDBJ databases">
        <title>Rethinking Asexuality: The Enigmatic Case of Functional Sexual Genes in Lepraria (Stereocaulaceae).</title>
        <authorList>
            <person name="Doellman M."/>
            <person name="Sun Y."/>
            <person name="Barcenas-Pena A."/>
            <person name="Lumbsch H.T."/>
            <person name="Grewe F."/>
        </authorList>
    </citation>
    <scope>NUCLEOTIDE SEQUENCE [LARGE SCALE GENOMIC DNA]</scope>
    <source>
        <strain evidence="2 3">Grewe 0041</strain>
    </source>
</reference>
<comment type="caution">
    <text evidence="2">The sequence shown here is derived from an EMBL/GenBank/DDBJ whole genome shotgun (WGS) entry which is preliminary data.</text>
</comment>
<feature type="compositionally biased region" description="Basic and acidic residues" evidence="1">
    <location>
        <begin position="77"/>
        <end position="88"/>
    </location>
</feature>
<organism evidence="2 3">
    <name type="scientific">Lepraria finkii</name>
    <dbReference type="NCBI Taxonomy" id="1340010"/>
    <lineage>
        <taxon>Eukaryota</taxon>
        <taxon>Fungi</taxon>
        <taxon>Dikarya</taxon>
        <taxon>Ascomycota</taxon>
        <taxon>Pezizomycotina</taxon>
        <taxon>Lecanoromycetes</taxon>
        <taxon>OSLEUM clade</taxon>
        <taxon>Lecanoromycetidae</taxon>
        <taxon>Lecanorales</taxon>
        <taxon>Lecanorineae</taxon>
        <taxon>Stereocaulaceae</taxon>
        <taxon>Lepraria</taxon>
    </lineage>
</organism>
<protein>
    <submittedName>
        <fullName evidence="2">Uncharacterized protein</fullName>
    </submittedName>
</protein>
<gene>
    <name evidence="2" type="ORF">ABVK25_011511</name>
</gene>
<dbReference type="Proteomes" id="UP001590951">
    <property type="component" value="Unassembled WGS sequence"/>
</dbReference>
<proteinExistence type="predicted"/>
<evidence type="ECO:0000313" key="2">
    <source>
        <dbReference type="EMBL" id="KAL2047439.1"/>
    </source>
</evidence>
<dbReference type="EMBL" id="JBHFEH010000101">
    <property type="protein sequence ID" value="KAL2047439.1"/>
    <property type="molecule type" value="Genomic_DNA"/>
</dbReference>
<keyword evidence="3" id="KW-1185">Reference proteome</keyword>
<evidence type="ECO:0000313" key="3">
    <source>
        <dbReference type="Proteomes" id="UP001590951"/>
    </source>
</evidence>
<evidence type="ECO:0000256" key="1">
    <source>
        <dbReference type="SAM" id="MobiDB-lite"/>
    </source>
</evidence>
<feature type="compositionally biased region" description="Polar residues" evidence="1">
    <location>
        <begin position="104"/>
        <end position="122"/>
    </location>
</feature>